<feature type="domain" description="Saccharopine dehydrogenase NADP binding" evidence="2">
    <location>
        <begin position="6"/>
        <end position="135"/>
    </location>
</feature>
<accession>A0ABU2ZND4</accession>
<gene>
    <name evidence="3" type="ORF">RM552_04690</name>
</gene>
<dbReference type="Gene3D" id="3.40.50.720">
    <property type="entry name" value="NAD(P)-binding Rossmann-like Domain"/>
    <property type="match status" value="1"/>
</dbReference>
<dbReference type="PANTHER" id="PTHR12286">
    <property type="entry name" value="SACCHAROPINE DEHYDROGENASE-LIKE OXIDOREDUCTASE"/>
    <property type="match status" value="1"/>
</dbReference>
<protein>
    <submittedName>
        <fullName evidence="3">Saccharopine dehydrogenase NADP-binding domain-containing protein</fullName>
    </submittedName>
</protein>
<dbReference type="Pfam" id="PF03435">
    <property type="entry name" value="Sacchrp_dh_NADP"/>
    <property type="match status" value="1"/>
</dbReference>
<comment type="caution">
    <text evidence="3">The sequence shown here is derived from an EMBL/GenBank/DDBJ whole genome shotgun (WGS) entry which is preliminary data.</text>
</comment>
<keyword evidence="4" id="KW-1185">Reference proteome</keyword>
<evidence type="ECO:0000256" key="1">
    <source>
        <dbReference type="SAM" id="Phobius"/>
    </source>
</evidence>
<dbReference type="EMBL" id="JAVRHX010000001">
    <property type="protein sequence ID" value="MDT0594135.1"/>
    <property type="molecule type" value="Genomic_DNA"/>
</dbReference>
<keyword evidence="1" id="KW-1133">Transmembrane helix</keyword>
<evidence type="ECO:0000313" key="3">
    <source>
        <dbReference type="EMBL" id="MDT0594135.1"/>
    </source>
</evidence>
<sequence length="409" mass="44763">MQRYDIILFGATSFVGEILTRYMQENYPVGGRIKWAIAGRSEGKLSKLKASLGDAAANLDIIVANTDDDESIEALVTSTKVVISTVGPYALYGEVVVKACVAHGTDYCDLTGEPQWIKEMVTRYEDIAKISGARIVHSCGFDSIPSDLGVFFLQENAKLQFDEYCSSIKMRVKSMKGAASGGTVASMMNMIKEASSDRELRKLLSDPYALCPSDHPFTVKQTNLMTPAYDKDMQTWIAPFVMAAINIRIIHRSNSLLGNQYGNDFLYDEAMMTGKSILGGMGAAAFSAGMGGFMLAAVIPPSRWLMEKTVLPKPGEGPSQKQQLEGRYDLRFVGKTKNGQELRCKVTGDRDPGYGSTAKMLGESAMCLLEDISKEDKAGGFWTPASVFGMHIVQRLEKYAGLSFTLQQE</sequence>
<organism evidence="3 4">
    <name type="scientific">Glaciecola petra</name>
    <dbReference type="NCBI Taxonomy" id="3075602"/>
    <lineage>
        <taxon>Bacteria</taxon>
        <taxon>Pseudomonadati</taxon>
        <taxon>Pseudomonadota</taxon>
        <taxon>Gammaproteobacteria</taxon>
        <taxon>Alteromonadales</taxon>
        <taxon>Alteromonadaceae</taxon>
        <taxon>Glaciecola</taxon>
    </lineage>
</organism>
<name>A0ABU2ZND4_9ALTE</name>
<dbReference type="InterPro" id="IPR036291">
    <property type="entry name" value="NAD(P)-bd_dom_sf"/>
</dbReference>
<keyword evidence="1" id="KW-0472">Membrane</keyword>
<dbReference type="PANTHER" id="PTHR12286:SF5">
    <property type="entry name" value="SACCHAROPINE DEHYDROGENASE-LIKE OXIDOREDUCTASE"/>
    <property type="match status" value="1"/>
</dbReference>
<evidence type="ECO:0000259" key="2">
    <source>
        <dbReference type="Pfam" id="PF03435"/>
    </source>
</evidence>
<evidence type="ECO:0000313" key="4">
    <source>
        <dbReference type="Proteomes" id="UP001253545"/>
    </source>
</evidence>
<feature type="transmembrane region" description="Helical" evidence="1">
    <location>
        <begin position="277"/>
        <end position="299"/>
    </location>
</feature>
<dbReference type="InterPro" id="IPR005097">
    <property type="entry name" value="Sacchrp_dh_NADP-bd"/>
</dbReference>
<dbReference type="SUPFAM" id="SSF51735">
    <property type="entry name" value="NAD(P)-binding Rossmann-fold domains"/>
    <property type="match status" value="1"/>
</dbReference>
<dbReference type="Proteomes" id="UP001253545">
    <property type="component" value="Unassembled WGS sequence"/>
</dbReference>
<dbReference type="RefSeq" id="WP_311367619.1">
    <property type="nucleotide sequence ID" value="NZ_JAVRHX010000001.1"/>
</dbReference>
<proteinExistence type="predicted"/>
<reference evidence="3 4" key="1">
    <citation type="submission" date="2023-09" db="EMBL/GenBank/DDBJ databases">
        <authorList>
            <person name="Rey-Velasco X."/>
        </authorList>
    </citation>
    <scope>NUCLEOTIDE SEQUENCE [LARGE SCALE GENOMIC DNA]</scope>
    <source>
        <strain evidence="3 4">P117</strain>
    </source>
</reference>
<keyword evidence="1" id="KW-0812">Transmembrane</keyword>
<dbReference type="InterPro" id="IPR051276">
    <property type="entry name" value="Saccharopine_DH-like_oxidrdct"/>
</dbReference>